<dbReference type="Pfam" id="PF17998">
    <property type="entry name" value="AgI_II_C2"/>
    <property type="match status" value="2"/>
</dbReference>
<dbReference type="RefSeq" id="WP_317643065.1">
    <property type="nucleotide sequence ID" value="NZ_AP026800.1"/>
</dbReference>
<feature type="compositionally biased region" description="Basic and acidic residues" evidence="1">
    <location>
        <begin position="1840"/>
        <end position="1852"/>
    </location>
</feature>
<feature type="region of interest" description="Disordered" evidence="1">
    <location>
        <begin position="1148"/>
        <end position="1184"/>
    </location>
</feature>
<feature type="region of interest" description="Disordered" evidence="1">
    <location>
        <begin position="624"/>
        <end position="647"/>
    </location>
</feature>
<organism evidence="5 6">
    <name type="scientific">Bombiscardovia apis</name>
    <dbReference type="NCBI Taxonomy" id="2932182"/>
    <lineage>
        <taxon>Bacteria</taxon>
        <taxon>Bacillati</taxon>
        <taxon>Actinomycetota</taxon>
        <taxon>Actinomycetes</taxon>
        <taxon>Bifidobacteriales</taxon>
        <taxon>Bifidobacteriaceae</taxon>
        <taxon>Bombiscardovia</taxon>
    </lineage>
</organism>
<gene>
    <name evidence="5" type="ORF">KIMH_01520</name>
</gene>
<dbReference type="Gene3D" id="2.60.40.740">
    <property type="match status" value="5"/>
</dbReference>
<evidence type="ECO:0000259" key="3">
    <source>
        <dbReference type="Pfam" id="PF16364"/>
    </source>
</evidence>
<accession>A0ABM8BB65</accession>
<feature type="region of interest" description="Disordered" evidence="1">
    <location>
        <begin position="1339"/>
        <end position="1361"/>
    </location>
</feature>
<dbReference type="Pfam" id="PF16364">
    <property type="entry name" value="Antigen_C"/>
    <property type="match status" value="1"/>
</dbReference>
<feature type="compositionally biased region" description="Basic and acidic residues" evidence="1">
    <location>
        <begin position="1349"/>
        <end position="1360"/>
    </location>
</feature>
<dbReference type="EMBL" id="AP026800">
    <property type="protein sequence ID" value="BDR54041.1"/>
    <property type="molecule type" value="Genomic_DNA"/>
</dbReference>
<keyword evidence="6" id="KW-1185">Reference proteome</keyword>
<dbReference type="InterPro" id="IPR026466">
    <property type="entry name" value="Fim_isopep_form_D2_dom"/>
</dbReference>
<dbReference type="InterPro" id="IPR026345">
    <property type="entry name" value="Adh_isopep-form_adh_dom"/>
</dbReference>
<reference evidence="5 6" key="1">
    <citation type="journal article" date="2023" name="Microbiol. Spectr.">
        <title>Symbiosis of Carpenter Bees with Uncharacterized Lactic Acid Bacteria Showing NAD Auxotrophy.</title>
        <authorList>
            <person name="Kawasaki S."/>
            <person name="Ozawa K."/>
            <person name="Mori T."/>
            <person name="Yamamoto A."/>
            <person name="Ito M."/>
            <person name="Ohkuma M."/>
            <person name="Sakamoto M."/>
            <person name="Matsutani M."/>
        </authorList>
    </citation>
    <scope>NUCLEOTIDE SEQUENCE [LARGE SCALE GENOMIC DNA]</scope>
    <source>
        <strain evidence="5 6">KimH</strain>
    </source>
</reference>
<evidence type="ECO:0000313" key="5">
    <source>
        <dbReference type="EMBL" id="BDR54041.1"/>
    </source>
</evidence>
<feature type="signal peptide" evidence="2">
    <location>
        <begin position="1"/>
        <end position="36"/>
    </location>
</feature>
<feature type="region of interest" description="Disordered" evidence="1">
    <location>
        <begin position="1840"/>
        <end position="1859"/>
    </location>
</feature>
<dbReference type="NCBIfam" id="TIGR04226">
    <property type="entry name" value="RrgB_K2N_iso_D2"/>
    <property type="match status" value="1"/>
</dbReference>
<evidence type="ECO:0000259" key="4">
    <source>
        <dbReference type="Pfam" id="PF17998"/>
    </source>
</evidence>
<proteinExistence type="predicted"/>
<dbReference type="Proteomes" id="UP001321748">
    <property type="component" value="Chromosome"/>
</dbReference>
<feature type="compositionally biased region" description="Polar residues" evidence="1">
    <location>
        <begin position="1158"/>
        <end position="1172"/>
    </location>
</feature>
<dbReference type="InterPro" id="IPR032300">
    <property type="entry name" value="Antigen_C"/>
</dbReference>
<feature type="domain" description="Adhesin isopeptide-forming adherence" evidence="4">
    <location>
        <begin position="1353"/>
        <end position="1530"/>
    </location>
</feature>
<evidence type="ECO:0000313" key="6">
    <source>
        <dbReference type="Proteomes" id="UP001321748"/>
    </source>
</evidence>
<name>A0ABM8BB65_9BIFI</name>
<sequence length="1905" mass="203371">MVKGKLGRLAHAKAWAGGVAAVVSLAVMLPAGAAFAGIGTGGGGVIGGGGGPGPTGDLLYLNDNTTIMNDPATWTPEQGWGDGSINYSISQIEAGFGKPFSPASRDAIVRSCRAAVSNAIADKSNGPATKARVVGIAATLSDSTIPGQIVTWGDNKTDFTNRFEANWAGMNPASSLKGWSAGELNAGHDSMRNQIQAVAGQPSNICMAYNEYQPPKPEYHLTVETEQQGGFPTAGGTQAVSDKIIAHASTAIREDVNGTSTLVWAGYNGAPARSVSKPARIHNDGVSAGPSFTPADFGWQVWPAGKFGYRLDVPKQGQMDAAVSLDENAPGESWLPHPPAPRKTLWNADNASPITNPNAIVVNGVPYVARISAQTAGSNNFWMYEVITDPDVFIGAADRDDVSKVKVTDAAGGPQVAQISIDRSQAGQVIVKAHPADGQPRELTLHVPTYPKATGRRDVVKDDSKSCWSGDNVNCLAGDHREITKVPPAPDKVWTVDEAGALVVADPGHTNNAGKDNKTFIPGSPITAVVNGRIPAGLTGDMAAYTLTDDWTNAAQYVDFSDRSKVKVYVDGVNRTSDFTITIAGTKTIAKAKPSMLAGTAHLSADKIVKLVISGKVKDVSAPAGQRLTNSGSETWGDETVPTNDPPVFVRTPDPNKVWVLDNAGGLAAQDEGKTSAKGKDNRVFVPGDAISSVVNGRLPQGLAANLSNYAISDDWSAAAQYVDFSDASKAKVYVDGVDRTGDFSIAVSGTKTIATAKPAILGATENLQADKVVKLIISGTVKDADVPDGVTFTNSGSETWGDKSVPTNDPPVFVRSPKPDKVWVLERAGALSAADPNHTNTVGEDTKVFLTGDEVGGVVNGKLPKGLAKDLDSYVIADDWTPAAPYVDFSNVSKTRVFIDGVDRTGDFTIKVQGTTTIATAKPAVLSGTENLPTDKMVKLYIGGTFKDATRTNGKLVQLTNKGYEQWNKKKVPTNEPPVFVWTPNPDKSWVGLENGDPMSDSEDYKLVIDPSKSNQTGADNQAFRQGDRVAAVVNATMPANLARVPNIVLSDDWKQTAKIVQAEVVSHIRIYDKDATTAEHSTIDAIDAAGRDVTNDFTITVNGTVATATPKPAYVASLQGMSSARQISMLIPFQVKFDPAGIRKDYGKQPGDQLDTCKNPNGSGLTNKGKQQAGHAPVDTNQPGICVTVPSIHKDVIGESSQGGSQESIDGKTVMPGQKVEYTVRVDPLIPTNDAYEVTKVAVSDTYDVQTVPDKQTLEITDLNTGQVIPRAQWTGAWDDAQHSFTATFADTWVQANWPKGSHPRILLRFEAKVKDDAPADHTIDNQAWLTINNSVTPSNKVKNRPPKIDPIKEDTQKDPSINIDGKTALLGDRLYYRISIDASDLTDSAYKVQRLGAIDDYDEAYLKLDEQAIQVLDPAGADVTSKLNIQVKDGIVYAFFKTVDTEIPATGETIKGDPQPADLQAYSTQQLDPLKDPAIDQSLLGKKYQLVLPVTVIRVKDGYTVKNTAKQITNSRESVTNTVANPLKPINPSKDVIVNVGGESVNHQTIYLHSQFLYRLNSSVLPANRAYPKITDWSIADKYDAEHDKPTEQWAVYANRDMHTSDGKLLAKRGERIGGKGFDSSAFGGQLFTYANKNGELMIAATALYLDLVSRDTGEQAWSAYVQCTRYKSAQMVKNWFLETVNGVQRPSNEVETKTPELAAAITIEKFDQASGPIQGDRNDPAEALENAIDGTPIVFRITNTGDVPVTGLQLQDTTVAGSGQVEYLQYPQDFSQLVLKPGEHVDVTGELNGVAEGDSHTNRAGASGKPVVDCPVVDDDPWDDLPGVQQAGECKGEEVVSRPDDWNGKRPPAQPDPLPFTGANVMIVCLLGLSALGASIPLLPSIRSRFHSRPSAQHASQ</sequence>
<evidence type="ECO:0000256" key="2">
    <source>
        <dbReference type="SAM" id="SignalP"/>
    </source>
</evidence>
<feature type="domain" description="Adhesin isopeptide-forming adherence" evidence="4">
    <location>
        <begin position="1202"/>
        <end position="1347"/>
    </location>
</feature>
<keyword evidence="2" id="KW-0732">Signal</keyword>
<feature type="domain" description="Cell surface antigen C-terminal" evidence="3">
    <location>
        <begin position="1534"/>
        <end position="1703"/>
    </location>
</feature>
<feature type="chain" id="PRO_5045985213" evidence="2">
    <location>
        <begin position="37"/>
        <end position="1905"/>
    </location>
</feature>
<protein>
    <submittedName>
        <fullName evidence="5">Uncharacterized protein</fullName>
    </submittedName>
</protein>
<dbReference type="NCBIfam" id="TIGR04228">
    <property type="entry name" value="isopep_sspB_C2"/>
    <property type="match status" value="1"/>
</dbReference>
<evidence type="ECO:0000256" key="1">
    <source>
        <dbReference type="SAM" id="MobiDB-lite"/>
    </source>
</evidence>